<comment type="caution">
    <text evidence="1">The sequence shown here is derived from an EMBL/GenBank/DDBJ whole genome shotgun (WGS) entry which is preliminary data.</text>
</comment>
<name>A0A7X1C6L1_LISSE</name>
<dbReference type="Proteomes" id="UP000523362">
    <property type="component" value="Unassembled WGS sequence"/>
</dbReference>
<dbReference type="AlphaFoldDB" id="A0A7X1C6L1"/>
<evidence type="ECO:0000313" key="1">
    <source>
        <dbReference type="EMBL" id="MBC1486302.1"/>
    </source>
</evidence>
<reference evidence="1 2" key="1">
    <citation type="submission" date="2020-03" db="EMBL/GenBank/DDBJ databases">
        <title>Soil Listeria distribution.</title>
        <authorList>
            <person name="Liao J."/>
            <person name="Wiedmann M."/>
        </authorList>
    </citation>
    <scope>NUCLEOTIDE SEQUENCE [LARGE SCALE GENOMIC DNA]</scope>
    <source>
        <strain evidence="1 2">FSL L7-1560</strain>
    </source>
</reference>
<evidence type="ECO:0000313" key="2">
    <source>
        <dbReference type="Proteomes" id="UP000523362"/>
    </source>
</evidence>
<protein>
    <submittedName>
        <fullName evidence="1">Uncharacterized protein</fullName>
    </submittedName>
</protein>
<accession>A0A7X1C6L1</accession>
<sequence length="218" mass="25472">MGPLSSFDNEQEAQEYLLEQLRFKYGEEFEIVKQGEDDYEEYPTKNAYSSELVSKENPDYQFRGWTVSSGEVEDNYAASFFTSQAEPIAENICKVKDYLLDYKVTLEAPITDKKWSRDSDVEEYMSKSGAYNRIDSTMQAGMTNEQYTDQIYDLLNSLYETNTGFELRVDNKVEDTTELIFMFNYDPNNEQLIKPDKERIIDKIENEQLANKVIRGKK</sequence>
<proteinExistence type="predicted"/>
<organism evidence="1 2">
    <name type="scientific">Listeria seeligeri</name>
    <dbReference type="NCBI Taxonomy" id="1640"/>
    <lineage>
        <taxon>Bacteria</taxon>
        <taxon>Bacillati</taxon>
        <taxon>Bacillota</taxon>
        <taxon>Bacilli</taxon>
        <taxon>Bacillales</taxon>
        <taxon>Listeriaceae</taxon>
        <taxon>Listeria</taxon>
    </lineage>
</organism>
<gene>
    <name evidence="1" type="ORF">HB897_08700</name>
</gene>
<dbReference type="EMBL" id="JAARRG010000005">
    <property type="protein sequence ID" value="MBC1486302.1"/>
    <property type="molecule type" value="Genomic_DNA"/>
</dbReference>
<dbReference type="RefSeq" id="WP_185364486.1">
    <property type="nucleotide sequence ID" value="NZ_JAARRG010000005.1"/>
</dbReference>